<sequence>MSSELERHALVWLTVAGWDAAIAAARPEHASALTQWRQHDWPAVVRRHDSDAAAMAYAVCLGVPLPPDAAGIKVRIPLRVASSHIARTSTPLELRSALATAGAWRDGLTTLCDAAPDLHVFGSLAMQTLTGLPYVSPTSDVDLLFHPTSRQQLAEIMALLARHADSLPLDGEVVFPGGAAVSWKEWRMAITHPAKVMVKELRSVRLADTESLLAMLEAA</sequence>
<name>A0A6L8MSB6_9BURK</name>
<feature type="domain" description="Phosphoribosyl-dephospho-CoA transferase MdcG C-terminal" evidence="3">
    <location>
        <begin position="100"/>
        <end position="208"/>
    </location>
</feature>
<evidence type="ECO:0000256" key="1">
    <source>
        <dbReference type="ARBA" id="ARBA00022679"/>
    </source>
</evidence>
<organism evidence="5 6">
    <name type="scientific">Duganella lactea</name>
    <dbReference type="NCBI Taxonomy" id="2692173"/>
    <lineage>
        <taxon>Bacteria</taxon>
        <taxon>Pseudomonadati</taxon>
        <taxon>Pseudomonadota</taxon>
        <taxon>Betaproteobacteria</taxon>
        <taxon>Burkholderiales</taxon>
        <taxon>Oxalobacteraceae</taxon>
        <taxon>Telluria group</taxon>
        <taxon>Duganella</taxon>
    </lineage>
</organism>
<dbReference type="Pfam" id="PF20866">
    <property type="entry name" value="MdcG_N"/>
    <property type="match status" value="1"/>
</dbReference>
<evidence type="ECO:0000259" key="4">
    <source>
        <dbReference type="Pfam" id="PF20866"/>
    </source>
</evidence>
<keyword evidence="2" id="KW-0548">Nucleotidyltransferase</keyword>
<dbReference type="Pfam" id="PF10620">
    <property type="entry name" value="MdcG"/>
    <property type="match status" value="1"/>
</dbReference>
<evidence type="ECO:0000313" key="6">
    <source>
        <dbReference type="Proteomes" id="UP000474565"/>
    </source>
</evidence>
<reference evidence="5 6" key="1">
    <citation type="submission" date="2019-12" db="EMBL/GenBank/DDBJ databases">
        <title>Novel species isolated from a subtropical stream in China.</title>
        <authorList>
            <person name="Lu H."/>
        </authorList>
    </citation>
    <scope>NUCLEOTIDE SEQUENCE [LARGE SCALE GENOMIC DNA]</scope>
    <source>
        <strain evidence="5 6">FT50W</strain>
    </source>
</reference>
<dbReference type="Proteomes" id="UP000474565">
    <property type="component" value="Unassembled WGS sequence"/>
</dbReference>
<dbReference type="InterPro" id="IPR017557">
    <property type="entry name" value="Holo-ACP_synthase"/>
</dbReference>
<keyword evidence="1" id="KW-0808">Transferase</keyword>
<dbReference type="AlphaFoldDB" id="A0A6L8MSB6"/>
<dbReference type="NCBIfam" id="TIGR03135">
    <property type="entry name" value="malonate_mdcG"/>
    <property type="match status" value="1"/>
</dbReference>
<dbReference type="RefSeq" id="WP_161021342.1">
    <property type="nucleotide sequence ID" value="NZ_WWCP01000043.1"/>
</dbReference>
<dbReference type="InterPro" id="IPR049180">
    <property type="entry name" value="MdcG_C"/>
</dbReference>
<gene>
    <name evidence="5" type="primary">mdcG</name>
    <name evidence="5" type="ORF">GTP44_23685</name>
</gene>
<evidence type="ECO:0000259" key="3">
    <source>
        <dbReference type="Pfam" id="PF10620"/>
    </source>
</evidence>
<dbReference type="EMBL" id="WWCP01000043">
    <property type="protein sequence ID" value="MYM84935.1"/>
    <property type="molecule type" value="Genomic_DNA"/>
</dbReference>
<protein>
    <submittedName>
        <fullName evidence="5">Malonate decarboxylase holo-[acyl-carrier-protein] synthase</fullName>
    </submittedName>
</protein>
<dbReference type="GO" id="GO:0016779">
    <property type="term" value="F:nucleotidyltransferase activity"/>
    <property type="evidence" value="ECO:0007669"/>
    <property type="project" value="UniProtKB-KW"/>
</dbReference>
<accession>A0A6L8MSB6</accession>
<comment type="caution">
    <text evidence="5">The sequence shown here is derived from an EMBL/GenBank/DDBJ whole genome shotgun (WGS) entry which is preliminary data.</text>
</comment>
<evidence type="ECO:0000256" key="2">
    <source>
        <dbReference type="ARBA" id="ARBA00022695"/>
    </source>
</evidence>
<dbReference type="InterPro" id="IPR048903">
    <property type="entry name" value="MdcG_N"/>
</dbReference>
<feature type="domain" description="Phosphoribosyl-dephospho-CoA transferase MdcG N-terminal" evidence="4">
    <location>
        <begin position="6"/>
        <end position="91"/>
    </location>
</feature>
<evidence type="ECO:0000313" key="5">
    <source>
        <dbReference type="EMBL" id="MYM84935.1"/>
    </source>
</evidence>
<proteinExistence type="predicted"/>